<evidence type="ECO:0000256" key="1">
    <source>
        <dbReference type="ARBA" id="ARBA00004442"/>
    </source>
</evidence>
<name>A0A1N6Y968_9RHOB</name>
<evidence type="ECO:0000256" key="3">
    <source>
        <dbReference type="ARBA" id="ARBA00022729"/>
    </source>
</evidence>
<dbReference type="RefSeq" id="WP_149766515.1">
    <property type="nucleotide sequence ID" value="NZ_FTMK01000025.1"/>
</dbReference>
<accession>A0A1N6Y968</accession>
<reference evidence="7 8" key="1">
    <citation type="submission" date="2017-01" db="EMBL/GenBank/DDBJ databases">
        <authorList>
            <person name="Varghese N."/>
            <person name="Submissions S."/>
        </authorList>
    </citation>
    <scope>NUCLEOTIDE SEQUENCE [LARGE SCALE GENOMIC DNA]</scope>
    <source>
        <strain evidence="7 8">ATCC 700171</strain>
    </source>
</reference>
<keyword evidence="5" id="KW-0998">Cell outer membrane</keyword>
<dbReference type="PANTHER" id="PTHR38776:SF1">
    <property type="entry name" value="MLTA-INTERACTING PROTEIN-RELATED"/>
    <property type="match status" value="1"/>
</dbReference>
<dbReference type="Proteomes" id="UP000323956">
    <property type="component" value="Unassembled WGS sequence"/>
</dbReference>
<comment type="similarity">
    <text evidence="2">Belongs to the MipA/OmpV family.</text>
</comment>
<dbReference type="PANTHER" id="PTHR38776">
    <property type="entry name" value="MLTA-INTERACTING PROTEIN-RELATED"/>
    <property type="match status" value="1"/>
</dbReference>
<dbReference type="InterPro" id="IPR010583">
    <property type="entry name" value="MipA"/>
</dbReference>
<feature type="signal peptide" evidence="6">
    <location>
        <begin position="1"/>
        <end position="21"/>
    </location>
</feature>
<dbReference type="GO" id="GO:0009279">
    <property type="term" value="C:cell outer membrane"/>
    <property type="evidence" value="ECO:0007669"/>
    <property type="project" value="UniProtKB-SubCell"/>
</dbReference>
<dbReference type="AlphaFoldDB" id="A0A1N6Y968"/>
<protein>
    <submittedName>
        <fullName evidence="7">Outer membrane protein</fullName>
    </submittedName>
</protein>
<feature type="chain" id="PRO_5013247017" evidence="6">
    <location>
        <begin position="22"/>
        <end position="244"/>
    </location>
</feature>
<keyword evidence="3 6" id="KW-0732">Signal</keyword>
<dbReference type="EMBL" id="FTMK01000025">
    <property type="protein sequence ID" value="SIR11031.1"/>
    <property type="molecule type" value="Genomic_DNA"/>
</dbReference>
<dbReference type="Pfam" id="PF06629">
    <property type="entry name" value="MipA"/>
    <property type="match status" value="1"/>
</dbReference>
<keyword evidence="4" id="KW-0472">Membrane</keyword>
<comment type="subcellular location">
    <subcellularLocation>
        <location evidence="1">Cell outer membrane</location>
    </subcellularLocation>
</comment>
<organism evidence="7 8">
    <name type="scientific">Paracoccus thiocyanatus</name>
    <dbReference type="NCBI Taxonomy" id="34006"/>
    <lineage>
        <taxon>Bacteria</taxon>
        <taxon>Pseudomonadati</taxon>
        <taxon>Pseudomonadota</taxon>
        <taxon>Alphaproteobacteria</taxon>
        <taxon>Rhodobacterales</taxon>
        <taxon>Paracoccaceae</taxon>
        <taxon>Paracoccus</taxon>
    </lineage>
</organism>
<sequence length="244" mass="25978">MTRIAALALAAATALTSPAVAQSLGGGRELSVDAGLGVKYSPEFMGSDNLDSSPWIILRNGDSDAGKAQGISILPSLNYLGKRDASDHPDLYGMDDIGYAGEFGVKLSWRMGDMTSYGAIRKGFGGHHGVVGELGAKYRYQVDDRLTLWTGAELGMGDQDFTGTYFGVGAGEERPGRAIHSPDGGAYIARLSVEARYEFMPDTAVMGRLTYGRLLGDAGDSPLVQTRSQPSISIGLARRLNFRF</sequence>
<evidence type="ECO:0000256" key="4">
    <source>
        <dbReference type="ARBA" id="ARBA00023136"/>
    </source>
</evidence>
<evidence type="ECO:0000256" key="5">
    <source>
        <dbReference type="ARBA" id="ARBA00023237"/>
    </source>
</evidence>
<proteinExistence type="inferred from homology"/>
<evidence type="ECO:0000313" key="7">
    <source>
        <dbReference type="EMBL" id="SIR11031.1"/>
    </source>
</evidence>
<evidence type="ECO:0000256" key="6">
    <source>
        <dbReference type="SAM" id="SignalP"/>
    </source>
</evidence>
<evidence type="ECO:0000313" key="8">
    <source>
        <dbReference type="Proteomes" id="UP000323956"/>
    </source>
</evidence>
<gene>
    <name evidence="7" type="ORF">SAMN05421641_12532</name>
</gene>
<evidence type="ECO:0000256" key="2">
    <source>
        <dbReference type="ARBA" id="ARBA00005722"/>
    </source>
</evidence>
<dbReference type="OrthoDB" id="5462484at2"/>